<dbReference type="Proteomes" id="UP000295606">
    <property type="component" value="Unassembled WGS sequence"/>
</dbReference>
<dbReference type="RefSeq" id="WP_133183300.1">
    <property type="nucleotide sequence ID" value="NZ_SMOD01000009.1"/>
</dbReference>
<sequence length="108" mass="11908">MRALPIGVRETLGALRHGLIGFLLNRLNQSALDFPILDITVCALLDKARSFVIDASECCWTLFSAWLNGRAALDTILQATATVASAHKWGLQSFGSFLFLKTRVERES</sequence>
<comment type="caution">
    <text evidence="1">The sequence shown here is derived from an EMBL/GenBank/DDBJ whole genome shotgun (WGS) entry which is preliminary data.</text>
</comment>
<accession>A0A4R5LEC2</accession>
<dbReference type="EMBL" id="SMOD01000009">
    <property type="protein sequence ID" value="TDG07811.1"/>
    <property type="molecule type" value="Genomic_DNA"/>
</dbReference>
<evidence type="ECO:0000313" key="2">
    <source>
        <dbReference type="Proteomes" id="UP000295606"/>
    </source>
</evidence>
<name>A0A4R5LEC2_9BURK</name>
<proteinExistence type="predicted"/>
<gene>
    <name evidence="1" type="ORF">E1N52_13585</name>
</gene>
<dbReference type="AlphaFoldDB" id="A0A4R5LEC2"/>
<reference evidence="1 2" key="1">
    <citation type="submission" date="2019-03" db="EMBL/GenBank/DDBJ databases">
        <title>Paraburkholderia sp. isolated from native Mimosa gymnas in Guartela State Park, Brazil.</title>
        <authorList>
            <person name="Paulitsch F."/>
            <person name="Hungria M."/>
            <person name="Delamuta J.R.M."/>
            <person name="Ribeiro R.A."/>
            <person name="Dall'Agnol R."/>
            <person name="Silva J.S.B."/>
        </authorList>
    </citation>
    <scope>NUCLEOTIDE SEQUENCE [LARGE SCALE GENOMIC DNA]</scope>
    <source>
        <strain evidence="1 2">CNPSo 3008</strain>
    </source>
</reference>
<protein>
    <submittedName>
        <fullName evidence="1">Uncharacterized protein</fullName>
    </submittedName>
</protein>
<organism evidence="1 2">
    <name type="scientific">Paraburkholderia guartelaensis</name>
    <dbReference type="NCBI Taxonomy" id="2546446"/>
    <lineage>
        <taxon>Bacteria</taxon>
        <taxon>Pseudomonadati</taxon>
        <taxon>Pseudomonadota</taxon>
        <taxon>Betaproteobacteria</taxon>
        <taxon>Burkholderiales</taxon>
        <taxon>Burkholderiaceae</taxon>
        <taxon>Paraburkholderia</taxon>
    </lineage>
</organism>
<evidence type="ECO:0000313" key="1">
    <source>
        <dbReference type="EMBL" id="TDG07811.1"/>
    </source>
</evidence>